<reference evidence="1" key="1">
    <citation type="submission" date="2021-08" db="EMBL/GenBank/DDBJ databases">
        <title>The first chromosome-level gecko genome reveals the dynamic sex chromosomes of Neotropical dwarf geckos (Sphaerodactylidae: Sphaerodactylus).</title>
        <authorList>
            <person name="Pinto B.J."/>
            <person name="Keating S.E."/>
            <person name="Gamble T."/>
        </authorList>
    </citation>
    <scope>NUCLEOTIDE SEQUENCE</scope>
    <source>
        <strain evidence="1">TG3544</strain>
    </source>
</reference>
<name>A0ACB8GF70_9SAUR</name>
<organism evidence="1 2">
    <name type="scientific">Sphaerodactylus townsendi</name>
    <dbReference type="NCBI Taxonomy" id="933632"/>
    <lineage>
        <taxon>Eukaryota</taxon>
        <taxon>Metazoa</taxon>
        <taxon>Chordata</taxon>
        <taxon>Craniata</taxon>
        <taxon>Vertebrata</taxon>
        <taxon>Euteleostomi</taxon>
        <taxon>Lepidosauria</taxon>
        <taxon>Squamata</taxon>
        <taxon>Bifurcata</taxon>
        <taxon>Gekkota</taxon>
        <taxon>Sphaerodactylidae</taxon>
        <taxon>Sphaerodactylus</taxon>
    </lineage>
</organism>
<accession>A0ACB8GF70</accession>
<gene>
    <name evidence="1" type="ORF">K3G42_032505</name>
</gene>
<evidence type="ECO:0000313" key="1">
    <source>
        <dbReference type="EMBL" id="KAH8017775.1"/>
    </source>
</evidence>
<keyword evidence="2" id="KW-1185">Reference proteome</keyword>
<comment type="caution">
    <text evidence="1">The sequence shown here is derived from an EMBL/GenBank/DDBJ whole genome shotgun (WGS) entry which is preliminary data.</text>
</comment>
<dbReference type="EMBL" id="CM037614">
    <property type="protein sequence ID" value="KAH8017775.1"/>
    <property type="molecule type" value="Genomic_DNA"/>
</dbReference>
<protein>
    <submittedName>
        <fullName evidence="1">Uncharacterized protein</fullName>
    </submittedName>
</protein>
<sequence length="149" mass="16545">MINPVCVCVCEATLHKRSKTVHSIAEEDSWKWVVVAKYPPTGDPLDLQEGPIHKHIPLAHLFAFLGYILPPPSSLPQHPFFSYRLLCLTAHPFLSLLLYPPAHPSPSQLYRSSGCTHYLSFPCLPAMPYLAFMVAAPCAASHKNIRTDG</sequence>
<evidence type="ECO:0000313" key="2">
    <source>
        <dbReference type="Proteomes" id="UP000827872"/>
    </source>
</evidence>
<dbReference type="Proteomes" id="UP000827872">
    <property type="component" value="Linkage Group LG01"/>
</dbReference>
<proteinExistence type="predicted"/>